<feature type="non-terminal residue" evidence="1">
    <location>
        <position position="1"/>
    </location>
</feature>
<reference evidence="1" key="1">
    <citation type="journal article" date="2015" name="Nature">
        <title>Complex archaea that bridge the gap between prokaryotes and eukaryotes.</title>
        <authorList>
            <person name="Spang A."/>
            <person name="Saw J.H."/>
            <person name="Jorgensen S.L."/>
            <person name="Zaremba-Niedzwiedzka K."/>
            <person name="Martijn J."/>
            <person name="Lind A.E."/>
            <person name="van Eijk R."/>
            <person name="Schleper C."/>
            <person name="Guy L."/>
            <person name="Ettema T.J."/>
        </authorList>
    </citation>
    <scope>NUCLEOTIDE SEQUENCE</scope>
</reference>
<proteinExistence type="predicted"/>
<dbReference type="EMBL" id="LAZR01056516">
    <property type="protein sequence ID" value="KKK74020.1"/>
    <property type="molecule type" value="Genomic_DNA"/>
</dbReference>
<gene>
    <name evidence="1" type="ORF">LCGC14_2887950</name>
</gene>
<accession>A0A0F8YJY4</accession>
<sequence length="300" mass="32488">GLNIVLKKDGLFSFNERGLSRLIFEDFNVTTSLDQLAMVPWFEGLVIGAPQGIFYYVLGERPINIGFAGRLNDGLPPPGVTELLSGRFLGVATHGSFLFTIYQLDPTSTSALVLYTEAKADPGESELQWNSLGSITLDTASRFAGITVADSGFPTSSAETVPSLWFSNVGDPRHITLNPVGGPIRSRADTHKITTSGEAWFSELIFTEPVDLTGLVVVASRDMIAGDEWQISMVVNGTGTETAKHWFKSGGRHVRPLNQTSVHRLSLRIEFTGTSTADRVPPALQSIELFGSPSTGDREE</sequence>
<evidence type="ECO:0000313" key="1">
    <source>
        <dbReference type="EMBL" id="KKK74020.1"/>
    </source>
</evidence>
<protein>
    <submittedName>
        <fullName evidence="1">Uncharacterized protein</fullName>
    </submittedName>
</protein>
<organism evidence="1">
    <name type="scientific">marine sediment metagenome</name>
    <dbReference type="NCBI Taxonomy" id="412755"/>
    <lineage>
        <taxon>unclassified sequences</taxon>
        <taxon>metagenomes</taxon>
        <taxon>ecological metagenomes</taxon>
    </lineage>
</organism>
<comment type="caution">
    <text evidence="1">The sequence shown here is derived from an EMBL/GenBank/DDBJ whole genome shotgun (WGS) entry which is preliminary data.</text>
</comment>
<dbReference type="AlphaFoldDB" id="A0A0F8YJY4"/>
<name>A0A0F8YJY4_9ZZZZ</name>